<evidence type="ECO:0000256" key="1">
    <source>
        <dbReference type="SAM" id="SignalP"/>
    </source>
</evidence>
<keyword evidence="3" id="KW-1185">Reference proteome</keyword>
<name>A0ABW7H9K8_9BURK</name>
<accession>A0ABW7H9K8</accession>
<dbReference type="Proteomes" id="UP001606134">
    <property type="component" value="Unassembled WGS sequence"/>
</dbReference>
<reference evidence="2 3" key="1">
    <citation type="submission" date="2024-08" db="EMBL/GenBank/DDBJ databases">
        <authorList>
            <person name="Lu H."/>
        </authorList>
    </citation>
    <scope>NUCLEOTIDE SEQUENCE [LARGE SCALE GENOMIC DNA]</scope>
    <source>
        <strain evidence="2 3">BYS78W</strain>
    </source>
</reference>
<keyword evidence="1" id="KW-0732">Signal</keyword>
<gene>
    <name evidence="2" type="ORF">ACG04R_06755</name>
</gene>
<feature type="chain" id="PRO_5047463867" evidence="1">
    <location>
        <begin position="26"/>
        <end position="177"/>
    </location>
</feature>
<comment type="caution">
    <text evidence="2">The sequence shown here is derived from an EMBL/GenBank/DDBJ whole genome shotgun (WGS) entry which is preliminary data.</text>
</comment>
<organism evidence="2 3">
    <name type="scientific">Pelomonas candidula</name>
    <dbReference type="NCBI Taxonomy" id="3299025"/>
    <lineage>
        <taxon>Bacteria</taxon>
        <taxon>Pseudomonadati</taxon>
        <taxon>Pseudomonadota</taxon>
        <taxon>Betaproteobacteria</taxon>
        <taxon>Burkholderiales</taxon>
        <taxon>Sphaerotilaceae</taxon>
        <taxon>Roseateles</taxon>
    </lineage>
</organism>
<dbReference type="RefSeq" id="WP_394407376.1">
    <property type="nucleotide sequence ID" value="NZ_JBIGIC010000003.1"/>
</dbReference>
<protein>
    <submittedName>
        <fullName evidence="2">Uncharacterized protein</fullName>
    </submittedName>
</protein>
<sequence>MIQPAMRPYHHALTLAAVLALTACASSSQDKVANAATNAATTPLSDLNVVRADIPDVLKAASAAPYALPADASCTGLAAGIQALDEVLGPDLDAPAGKGNTGLLERGEDAATGALQRTAEGVIPFRGWVRKLSGAERYARQVSVAITAGGVRRGFLRGLSAAKGCVASAPAKAASAA</sequence>
<dbReference type="PROSITE" id="PS51257">
    <property type="entry name" value="PROKAR_LIPOPROTEIN"/>
    <property type="match status" value="1"/>
</dbReference>
<proteinExistence type="predicted"/>
<feature type="signal peptide" evidence="1">
    <location>
        <begin position="1"/>
        <end position="25"/>
    </location>
</feature>
<evidence type="ECO:0000313" key="3">
    <source>
        <dbReference type="Proteomes" id="UP001606134"/>
    </source>
</evidence>
<dbReference type="EMBL" id="JBIGIC010000003">
    <property type="protein sequence ID" value="MFG6486363.1"/>
    <property type="molecule type" value="Genomic_DNA"/>
</dbReference>
<evidence type="ECO:0000313" key="2">
    <source>
        <dbReference type="EMBL" id="MFG6486363.1"/>
    </source>
</evidence>